<dbReference type="RefSeq" id="WP_099686643.1">
    <property type="nucleotide sequence ID" value="NZ_JBOIRJ010000071.1"/>
</dbReference>
<comment type="cofactor">
    <cofactor evidence="1 3">
        <name>pyridoxal 5'-phosphate</name>
        <dbReference type="ChEBI" id="CHEBI:597326"/>
    </cofactor>
</comment>
<name>A0A2G6Q5C3_9BACI</name>
<dbReference type="AlphaFoldDB" id="A0A2G6Q5C3"/>
<feature type="modified residue" description="N6-(pyridoxal phosphate)lysine" evidence="3">
    <location>
        <position position="45"/>
    </location>
</feature>
<organism evidence="7 8">
    <name type="scientific">Bacillus fungorum</name>
    <dbReference type="NCBI Taxonomy" id="2039284"/>
    <lineage>
        <taxon>Bacteria</taxon>
        <taxon>Bacillati</taxon>
        <taxon>Bacillota</taxon>
        <taxon>Bacilli</taxon>
        <taxon>Bacillales</taxon>
        <taxon>Bacillaceae</taxon>
        <taxon>Bacillus</taxon>
    </lineage>
</organism>
<keyword evidence="2 3" id="KW-0663">Pyridoxal phosphate</keyword>
<proteinExistence type="inferred from homology"/>
<dbReference type="SUPFAM" id="SSF50621">
    <property type="entry name" value="Alanine racemase C-terminal domain-like"/>
    <property type="match status" value="1"/>
</dbReference>
<protein>
    <submittedName>
        <fullName evidence="7">Decarboxylase</fullName>
    </submittedName>
</protein>
<comment type="caution">
    <text evidence="7">The sequence shown here is derived from an EMBL/GenBank/DDBJ whole genome shotgun (WGS) entry which is preliminary data.</text>
</comment>
<feature type="active site" description="Proton donor" evidence="3">
    <location>
        <position position="341"/>
    </location>
</feature>
<accession>A0A2G6Q5C3</accession>
<evidence type="ECO:0000256" key="2">
    <source>
        <dbReference type="ARBA" id="ARBA00022898"/>
    </source>
</evidence>
<dbReference type="SUPFAM" id="SSF51419">
    <property type="entry name" value="PLP-binding barrel"/>
    <property type="match status" value="1"/>
</dbReference>
<sequence length="411" mass="45519">MVDYNCLVEEYGSPLYVYNLAELTKSYQKLINSLPDESIIYYSLKANPNPEITRHLINLGCYAEISSTGELDTVLDVGGPPEHCLYTGPGKTKKEIQYALSKNVSHFSVESFNELEIINDLTKNYSKLINITLRINPSFNVGNASIKMTGIPSQFGFDEECLNSDIIKLFKANKNLKINGFHIYNGSNFNNMNILVENYTNILETILNLKNKLSIDIEFIDFGGGFAAPFGKDLDLPDYKELKGSLETLLNKYFKGNHRPTIAFESGRYLTATCGCLIGTVQSVKESKGRKYCIVDFGINHLGGMSGLRRIPTIELNILKLNTSVEDNAKVETVTIVGPLCTPLDYLAKNVSVSKLQPGDVVFVPNVGAYGLTASLIAFLSREIPKEIIIKNQSVICSHTLKIVRGVENNG</sequence>
<dbReference type="Proteomes" id="UP000228484">
    <property type="component" value="Unassembled WGS sequence"/>
</dbReference>
<gene>
    <name evidence="7" type="ORF">CO726_29295</name>
</gene>
<dbReference type="EMBL" id="NWUW01000055">
    <property type="protein sequence ID" value="PIE91945.1"/>
    <property type="molecule type" value="Genomic_DNA"/>
</dbReference>
<reference evidence="7 8" key="1">
    <citation type="submission" date="2017-09" db="EMBL/GenBank/DDBJ databases">
        <title>Biocontrol bacteria screening and application from spent mushroom substrate.</title>
        <authorList>
            <person name="Sun X."/>
        </authorList>
    </citation>
    <scope>NUCLEOTIDE SEQUENCE [LARGE SCALE GENOMIC DNA]</scope>
    <source>
        <strain evidence="7 8">100374</strain>
    </source>
</reference>
<evidence type="ECO:0000256" key="3">
    <source>
        <dbReference type="PIRSR" id="PIRSR600183-50"/>
    </source>
</evidence>
<dbReference type="InterPro" id="IPR002433">
    <property type="entry name" value="Orn_de-COase"/>
</dbReference>
<evidence type="ECO:0000259" key="6">
    <source>
        <dbReference type="Pfam" id="PF02784"/>
    </source>
</evidence>
<keyword evidence="8" id="KW-1185">Reference proteome</keyword>
<dbReference type="PRINTS" id="PR01182">
    <property type="entry name" value="ORNDCRBXLASE"/>
</dbReference>
<dbReference type="PANTHER" id="PTHR43727">
    <property type="entry name" value="DIAMINOPIMELATE DECARBOXYLASE"/>
    <property type="match status" value="1"/>
</dbReference>
<dbReference type="PANTHER" id="PTHR43727:SF2">
    <property type="entry name" value="GROUP IV DECARBOXYLASE"/>
    <property type="match status" value="1"/>
</dbReference>
<evidence type="ECO:0000256" key="4">
    <source>
        <dbReference type="RuleBase" id="RU003737"/>
    </source>
</evidence>
<feature type="domain" description="Orn/DAP/Arg decarboxylase 2 N-terminal" evidence="6">
    <location>
        <begin position="21"/>
        <end position="272"/>
    </location>
</feature>
<evidence type="ECO:0000259" key="5">
    <source>
        <dbReference type="Pfam" id="PF00278"/>
    </source>
</evidence>
<dbReference type="PRINTS" id="PR01179">
    <property type="entry name" value="ODADCRBXLASE"/>
</dbReference>
<feature type="domain" description="Orn/DAP/Arg decarboxylase 2 C-terminal" evidence="5">
    <location>
        <begin position="17"/>
        <end position="368"/>
    </location>
</feature>
<dbReference type="GO" id="GO:0009089">
    <property type="term" value="P:lysine biosynthetic process via diaminopimelate"/>
    <property type="evidence" value="ECO:0007669"/>
    <property type="project" value="TreeGrafter"/>
</dbReference>
<dbReference type="InterPro" id="IPR022644">
    <property type="entry name" value="De-COase2_N"/>
</dbReference>
<evidence type="ECO:0000313" key="7">
    <source>
        <dbReference type="EMBL" id="PIE91945.1"/>
    </source>
</evidence>
<evidence type="ECO:0000313" key="8">
    <source>
        <dbReference type="Proteomes" id="UP000228484"/>
    </source>
</evidence>
<dbReference type="Pfam" id="PF02784">
    <property type="entry name" value="Orn_Arg_deC_N"/>
    <property type="match status" value="1"/>
</dbReference>
<dbReference type="GO" id="GO:0006596">
    <property type="term" value="P:polyamine biosynthetic process"/>
    <property type="evidence" value="ECO:0007669"/>
    <property type="project" value="InterPro"/>
</dbReference>
<comment type="similarity">
    <text evidence="4">Belongs to the Orn/Lys/Arg decarboxylase class-II family.</text>
</comment>
<evidence type="ECO:0000256" key="1">
    <source>
        <dbReference type="ARBA" id="ARBA00001933"/>
    </source>
</evidence>
<dbReference type="InterPro" id="IPR000183">
    <property type="entry name" value="Orn/DAP/Arg_de-COase"/>
</dbReference>
<dbReference type="Gene3D" id="2.40.37.10">
    <property type="entry name" value="Lyase, Ornithine Decarboxylase, Chain A, domain 1"/>
    <property type="match status" value="1"/>
</dbReference>
<dbReference type="Pfam" id="PF00278">
    <property type="entry name" value="Orn_DAP_Arg_deC"/>
    <property type="match status" value="1"/>
</dbReference>
<dbReference type="Gene3D" id="3.20.20.10">
    <property type="entry name" value="Alanine racemase"/>
    <property type="match status" value="1"/>
</dbReference>
<dbReference type="InterPro" id="IPR029066">
    <property type="entry name" value="PLP-binding_barrel"/>
</dbReference>
<dbReference type="GO" id="GO:0008836">
    <property type="term" value="F:diaminopimelate decarboxylase activity"/>
    <property type="evidence" value="ECO:0007669"/>
    <property type="project" value="TreeGrafter"/>
</dbReference>
<dbReference type="InterPro" id="IPR022643">
    <property type="entry name" value="De-COase2_C"/>
</dbReference>
<dbReference type="InterPro" id="IPR009006">
    <property type="entry name" value="Ala_racemase/Decarboxylase_C"/>
</dbReference>